<dbReference type="AlphaFoldDB" id="A0A3D8LAC1"/>
<comment type="caution">
    <text evidence="2">The sequence shown here is derived from an EMBL/GenBank/DDBJ whole genome shotgun (WGS) entry which is preliminary data.</text>
</comment>
<keyword evidence="3" id="KW-1185">Reference proteome</keyword>
<accession>A0A3D8LAC1</accession>
<dbReference type="InterPro" id="IPR018739">
    <property type="entry name" value="DUF2281"/>
</dbReference>
<name>A0A3D8LAC1_9BACT</name>
<dbReference type="Pfam" id="PF10047">
    <property type="entry name" value="DUF2281"/>
    <property type="match status" value="1"/>
</dbReference>
<dbReference type="RefSeq" id="WP_115566450.1">
    <property type="nucleotide sequence ID" value="NZ_QRGR01000016.1"/>
</dbReference>
<protein>
    <submittedName>
        <fullName evidence="2">DUF2281 domain-containing protein</fullName>
    </submittedName>
</protein>
<proteinExistence type="predicted"/>
<organism evidence="2 3">
    <name type="scientific">Pontibacter diazotrophicus</name>
    <dbReference type="NCBI Taxonomy" id="1400979"/>
    <lineage>
        <taxon>Bacteria</taxon>
        <taxon>Pseudomonadati</taxon>
        <taxon>Bacteroidota</taxon>
        <taxon>Cytophagia</taxon>
        <taxon>Cytophagales</taxon>
        <taxon>Hymenobacteraceae</taxon>
        <taxon>Pontibacter</taxon>
    </lineage>
</organism>
<dbReference type="Proteomes" id="UP000256708">
    <property type="component" value="Unassembled WGS sequence"/>
</dbReference>
<feature type="domain" description="DUF2281" evidence="1">
    <location>
        <begin position="6"/>
        <end position="67"/>
    </location>
</feature>
<evidence type="ECO:0000313" key="3">
    <source>
        <dbReference type="Proteomes" id="UP000256708"/>
    </source>
</evidence>
<gene>
    <name evidence="2" type="ORF">DXT99_15310</name>
</gene>
<reference evidence="3" key="1">
    <citation type="submission" date="2018-08" db="EMBL/GenBank/DDBJ databases">
        <authorList>
            <person name="Liu Z.-W."/>
            <person name="Du Z.-J."/>
        </authorList>
    </citation>
    <scope>NUCLEOTIDE SEQUENCE [LARGE SCALE GENOMIC DNA]</scope>
    <source>
        <strain evidence="3">H4X</strain>
    </source>
</reference>
<evidence type="ECO:0000313" key="2">
    <source>
        <dbReference type="EMBL" id="RDV14293.1"/>
    </source>
</evidence>
<sequence>MADIDIYMKLATLPDDMKKEVGDFVDFLKSKAKAKRKVEVQRKAGLAKGLIKMKEDFDEPLNDFEEYL</sequence>
<evidence type="ECO:0000259" key="1">
    <source>
        <dbReference type="Pfam" id="PF10047"/>
    </source>
</evidence>
<dbReference type="OrthoDB" id="9801704at2"/>
<dbReference type="EMBL" id="QRGR01000016">
    <property type="protein sequence ID" value="RDV14293.1"/>
    <property type="molecule type" value="Genomic_DNA"/>
</dbReference>